<dbReference type="RefSeq" id="WP_106538559.1">
    <property type="nucleotide sequence ID" value="NZ_ML142899.1"/>
</dbReference>
<evidence type="ECO:0000256" key="7">
    <source>
        <dbReference type="ARBA" id="ARBA00023136"/>
    </source>
</evidence>
<reference evidence="9 10" key="1">
    <citation type="submission" date="2018-03" db="EMBL/GenBank/DDBJ databases">
        <title>Genomic Encyclopedia of Archaeal and Bacterial Type Strains, Phase II (KMG-II): from individual species to whole genera.</title>
        <authorList>
            <person name="Goeker M."/>
        </authorList>
    </citation>
    <scope>NUCLEOTIDE SEQUENCE [LARGE SCALE GENOMIC DNA]</scope>
    <source>
        <strain evidence="9 10">DSM 45211</strain>
    </source>
</reference>
<evidence type="ECO:0000256" key="1">
    <source>
        <dbReference type="ARBA" id="ARBA00004651"/>
    </source>
</evidence>
<evidence type="ECO:0000256" key="8">
    <source>
        <dbReference type="SAM" id="Phobius"/>
    </source>
</evidence>
<organism evidence="9 10">
    <name type="scientific">Haloactinopolyspora alba</name>
    <dbReference type="NCBI Taxonomy" id="648780"/>
    <lineage>
        <taxon>Bacteria</taxon>
        <taxon>Bacillati</taxon>
        <taxon>Actinomycetota</taxon>
        <taxon>Actinomycetes</taxon>
        <taxon>Jiangellales</taxon>
        <taxon>Jiangellaceae</taxon>
        <taxon>Haloactinopolyspora</taxon>
    </lineage>
</organism>
<feature type="transmembrane region" description="Helical" evidence="8">
    <location>
        <begin position="21"/>
        <end position="46"/>
    </location>
</feature>
<dbReference type="GO" id="GO:0015297">
    <property type="term" value="F:antiporter activity"/>
    <property type="evidence" value="ECO:0007669"/>
    <property type="project" value="InterPro"/>
</dbReference>
<dbReference type="Pfam" id="PF01554">
    <property type="entry name" value="MatE"/>
    <property type="match status" value="2"/>
</dbReference>
<accession>A0A2P8DVP9</accession>
<comment type="caution">
    <text evidence="9">The sequence shown here is derived from an EMBL/GenBank/DDBJ whole genome shotgun (WGS) entry which is preliminary data.</text>
</comment>
<dbReference type="GO" id="GO:0005886">
    <property type="term" value="C:plasma membrane"/>
    <property type="evidence" value="ECO:0007669"/>
    <property type="project" value="UniProtKB-SubCell"/>
</dbReference>
<dbReference type="InterPro" id="IPR048279">
    <property type="entry name" value="MdtK-like"/>
</dbReference>
<dbReference type="InterPro" id="IPR002528">
    <property type="entry name" value="MATE_fam"/>
</dbReference>
<feature type="transmembrane region" description="Helical" evidence="8">
    <location>
        <begin position="136"/>
        <end position="161"/>
    </location>
</feature>
<dbReference type="PANTHER" id="PTHR42893:SF46">
    <property type="entry name" value="PROTEIN DETOXIFICATION 44, CHLOROPLASTIC"/>
    <property type="match status" value="1"/>
</dbReference>
<dbReference type="EMBL" id="PYGE01000014">
    <property type="protein sequence ID" value="PSL01318.1"/>
    <property type="molecule type" value="Genomic_DNA"/>
</dbReference>
<comment type="subcellular location">
    <subcellularLocation>
        <location evidence="1">Cell membrane</location>
        <topology evidence="1">Multi-pass membrane protein</topology>
    </subcellularLocation>
</comment>
<keyword evidence="10" id="KW-1185">Reference proteome</keyword>
<feature type="transmembrane region" description="Helical" evidence="8">
    <location>
        <begin position="52"/>
        <end position="73"/>
    </location>
</feature>
<feature type="transmembrane region" description="Helical" evidence="8">
    <location>
        <begin position="193"/>
        <end position="215"/>
    </location>
</feature>
<keyword evidence="5 8" id="KW-0812">Transmembrane</keyword>
<feature type="transmembrane region" description="Helical" evidence="8">
    <location>
        <begin position="351"/>
        <end position="372"/>
    </location>
</feature>
<evidence type="ECO:0000313" key="10">
    <source>
        <dbReference type="Proteomes" id="UP000243528"/>
    </source>
</evidence>
<proteinExistence type="inferred from homology"/>
<dbReference type="GO" id="GO:0042910">
    <property type="term" value="F:xenobiotic transmembrane transporter activity"/>
    <property type="evidence" value="ECO:0007669"/>
    <property type="project" value="InterPro"/>
</dbReference>
<feature type="transmembrane region" description="Helical" evidence="8">
    <location>
        <begin position="168"/>
        <end position="187"/>
    </location>
</feature>
<evidence type="ECO:0000256" key="2">
    <source>
        <dbReference type="ARBA" id="ARBA00010199"/>
    </source>
</evidence>
<dbReference type="OrthoDB" id="5242355at2"/>
<keyword evidence="6 8" id="KW-1133">Transmembrane helix</keyword>
<feature type="transmembrane region" description="Helical" evidence="8">
    <location>
        <begin position="94"/>
        <end position="116"/>
    </location>
</feature>
<comment type="similarity">
    <text evidence="2">Belongs to the multi antimicrobial extrusion (MATE) (TC 2.A.66.1) family.</text>
</comment>
<dbReference type="PIRSF" id="PIRSF006603">
    <property type="entry name" value="DinF"/>
    <property type="match status" value="1"/>
</dbReference>
<feature type="transmembrane region" description="Helical" evidence="8">
    <location>
        <begin position="319"/>
        <end position="339"/>
    </location>
</feature>
<keyword evidence="3" id="KW-0813">Transport</keyword>
<protein>
    <submittedName>
        <fullName evidence="9">Putative MATE family efflux protein</fullName>
    </submittedName>
</protein>
<dbReference type="PANTHER" id="PTHR42893">
    <property type="entry name" value="PROTEIN DETOXIFICATION 44, CHLOROPLASTIC-RELATED"/>
    <property type="match status" value="1"/>
</dbReference>
<keyword evidence="4" id="KW-1003">Cell membrane</keyword>
<evidence type="ECO:0000313" key="9">
    <source>
        <dbReference type="EMBL" id="PSL01318.1"/>
    </source>
</evidence>
<feature type="transmembrane region" description="Helical" evidence="8">
    <location>
        <begin position="384"/>
        <end position="403"/>
    </location>
</feature>
<name>A0A2P8DVP9_9ACTN</name>
<feature type="transmembrane region" description="Helical" evidence="8">
    <location>
        <begin position="276"/>
        <end position="298"/>
    </location>
</feature>
<dbReference type="AlphaFoldDB" id="A0A2P8DVP9"/>
<evidence type="ECO:0000256" key="5">
    <source>
        <dbReference type="ARBA" id="ARBA00022692"/>
    </source>
</evidence>
<feature type="transmembrane region" description="Helical" evidence="8">
    <location>
        <begin position="415"/>
        <end position="434"/>
    </location>
</feature>
<evidence type="ECO:0000256" key="6">
    <source>
        <dbReference type="ARBA" id="ARBA00022989"/>
    </source>
</evidence>
<dbReference type="InterPro" id="IPR044644">
    <property type="entry name" value="DinF-like"/>
</dbReference>
<sequence length="449" mass="46145">MRRRLPQSLRRHPADHEILRLALPALGALVAEPLFLLSDSAIIGHLGTPQLAGLGIASTVLSTLVNVSIFLAYGTTAAVARMLGADDTAGALRAGLDGCWLAVVVGGGTLAVGWPLTPWIVDLFGPSAEVADHAVTYLRISLLGIPSMLLVLAATGVLRGLQDTRTPLYVAVSGAVGNVALNVALVYGLGLGIAGSAIGTVVAQTAMAAVFVVIVGRAATRHGVALTPHWPGVRRAFGAGVPLLVRTVAIRVALIVTTVVATGLGTAELAAHQIAFTTWTLLALMLDAVAIAAQALVGRALGAGDTAAARSTTRRMVQWGVLAGFGLAVVLLATGSVYAQLFTTDPEVRALLFDALVVAAVLQPIAAWGFVLDGVLIGAGDGRYLAWASVVSVLFFLPTAWLVDALDLAGTTGITALWAAIGVWMLARVVTLALRERGDTWMVTGASLP</sequence>
<dbReference type="Proteomes" id="UP000243528">
    <property type="component" value="Unassembled WGS sequence"/>
</dbReference>
<dbReference type="CDD" id="cd13136">
    <property type="entry name" value="MATE_DinF_like"/>
    <property type="match status" value="1"/>
</dbReference>
<gene>
    <name evidence="9" type="ORF">CLV30_11448</name>
</gene>
<evidence type="ECO:0000256" key="4">
    <source>
        <dbReference type="ARBA" id="ARBA00022475"/>
    </source>
</evidence>
<keyword evidence="7 8" id="KW-0472">Membrane</keyword>
<dbReference type="NCBIfam" id="TIGR00797">
    <property type="entry name" value="matE"/>
    <property type="match status" value="1"/>
</dbReference>
<feature type="transmembrane region" description="Helical" evidence="8">
    <location>
        <begin position="236"/>
        <end position="264"/>
    </location>
</feature>
<evidence type="ECO:0000256" key="3">
    <source>
        <dbReference type="ARBA" id="ARBA00022448"/>
    </source>
</evidence>